<gene>
    <name evidence="2" type="ORF">A10D4_08814</name>
</gene>
<proteinExistence type="predicted"/>
<dbReference type="Gene3D" id="3.20.20.450">
    <property type="entry name" value="EAL domain"/>
    <property type="match status" value="1"/>
</dbReference>
<dbReference type="InterPro" id="IPR035919">
    <property type="entry name" value="EAL_sf"/>
</dbReference>
<keyword evidence="3" id="KW-1185">Reference proteome</keyword>
<dbReference type="PANTHER" id="PTHR33121:SF70">
    <property type="entry name" value="SIGNALING PROTEIN YKOW"/>
    <property type="match status" value="1"/>
</dbReference>
<dbReference type="InterPro" id="IPR001633">
    <property type="entry name" value="EAL_dom"/>
</dbReference>
<dbReference type="SUPFAM" id="SSF141868">
    <property type="entry name" value="EAL domain-like"/>
    <property type="match status" value="1"/>
</dbReference>
<reference evidence="2 3" key="1">
    <citation type="journal article" date="2012" name="J. Bacteriol.">
        <title>Genome Sequence of Idiomarina xiamenensis Type Strain 10-D-4.</title>
        <authorList>
            <person name="Lai Q."/>
            <person name="Wang L."/>
            <person name="Wang W."/>
            <person name="Shao Z."/>
        </authorList>
    </citation>
    <scope>NUCLEOTIDE SEQUENCE [LARGE SCALE GENOMIC DNA]</scope>
    <source>
        <strain evidence="2 3">10-D-4</strain>
    </source>
</reference>
<dbReference type="InterPro" id="IPR050706">
    <property type="entry name" value="Cyclic-di-GMP_PDE-like"/>
</dbReference>
<dbReference type="RefSeq" id="WP_008489020.1">
    <property type="nucleotide sequence ID" value="NZ_AMRG01000010.1"/>
</dbReference>
<sequence length="283" mass="33152">MTYRQTLLYILSAMNKQDIGVRFQPIVSTFQNQTIWSYEALMWWPDAIDKGYHTEQIIELIEAHQLTFDFDLYIFECVLKQLTHWQLTGQSTPRISINLCPDSIANSNFIPAAHRLLAQYANIQPQWLSFELTERVSWRNYQIMQHNLTAVKNLGIRIGIDDFMTGYANFSTLIDDTVDYLKIDRSVIAQIENSENTRIFLSGFLELAKRLGKAVVAEGVENNQQFNFLQQCGYRKYQGYYFAKPLLADEVWEFTHFWDQQDHDLSLLNQVHLHSNVMQGYLN</sequence>
<organism evidence="2 3">
    <name type="scientific">Idiomarina xiamenensis 10-D-4</name>
    <dbReference type="NCBI Taxonomy" id="740709"/>
    <lineage>
        <taxon>Bacteria</taxon>
        <taxon>Pseudomonadati</taxon>
        <taxon>Pseudomonadota</taxon>
        <taxon>Gammaproteobacteria</taxon>
        <taxon>Alteromonadales</taxon>
        <taxon>Idiomarinaceae</taxon>
        <taxon>Idiomarina</taxon>
    </lineage>
</organism>
<dbReference type="PANTHER" id="PTHR33121">
    <property type="entry name" value="CYCLIC DI-GMP PHOSPHODIESTERASE PDEF"/>
    <property type="match status" value="1"/>
</dbReference>
<dbReference type="OrthoDB" id="9813903at2"/>
<dbReference type="CDD" id="cd01948">
    <property type="entry name" value="EAL"/>
    <property type="match status" value="1"/>
</dbReference>
<feature type="domain" description="EAL" evidence="1">
    <location>
        <begin position="3"/>
        <end position="259"/>
    </location>
</feature>
<dbReference type="SMART" id="SM00052">
    <property type="entry name" value="EAL"/>
    <property type="match status" value="1"/>
</dbReference>
<dbReference type="GO" id="GO:0071111">
    <property type="term" value="F:cyclic-guanylate-specific phosphodiesterase activity"/>
    <property type="evidence" value="ECO:0007669"/>
    <property type="project" value="InterPro"/>
</dbReference>
<dbReference type="Proteomes" id="UP000014115">
    <property type="component" value="Unassembled WGS sequence"/>
</dbReference>
<evidence type="ECO:0000259" key="1">
    <source>
        <dbReference type="PROSITE" id="PS50883"/>
    </source>
</evidence>
<name>K2K5P0_9GAMM</name>
<evidence type="ECO:0000313" key="3">
    <source>
        <dbReference type="Proteomes" id="UP000014115"/>
    </source>
</evidence>
<dbReference type="STRING" id="740709.A10D4_08814"/>
<dbReference type="Pfam" id="PF00563">
    <property type="entry name" value="EAL"/>
    <property type="match status" value="1"/>
</dbReference>
<evidence type="ECO:0000313" key="2">
    <source>
        <dbReference type="EMBL" id="EKE82928.1"/>
    </source>
</evidence>
<dbReference type="PROSITE" id="PS50883">
    <property type="entry name" value="EAL"/>
    <property type="match status" value="1"/>
</dbReference>
<dbReference type="eggNOG" id="COG2200">
    <property type="taxonomic scope" value="Bacteria"/>
</dbReference>
<accession>K2K5P0</accession>
<comment type="caution">
    <text evidence="2">The sequence shown here is derived from an EMBL/GenBank/DDBJ whole genome shotgun (WGS) entry which is preliminary data.</text>
</comment>
<dbReference type="AlphaFoldDB" id="K2K5P0"/>
<dbReference type="EMBL" id="AMRG01000010">
    <property type="protein sequence ID" value="EKE82928.1"/>
    <property type="molecule type" value="Genomic_DNA"/>
</dbReference>
<dbReference type="PATRIC" id="fig|740709.3.peg.1785"/>
<protein>
    <submittedName>
        <fullName evidence="2">Signaling protein</fullName>
    </submittedName>
</protein>